<proteinExistence type="predicted"/>
<dbReference type="InterPro" id="IPR038732">
    <property type="entry name" value="HpyO/CreE_NAD-binding"/>
</dbReference>
<evidence type="ECO:0000313" key="2">
    <source>
        <dbReference type="EMBL" id="MCD7111792.1"/>
    </source>
</evidence>
<dbReference type="InterPro" id="IPR052189">
    <property type="entry name" value="L-asp_N-monooxygenase_NS-form"/>
</dbReference>
<reference evidence="2" key="1">
    <citation type="submission" date="2021-12" db="EMBL/GenBank/DDBJ databases">
        <authorList>
            <person name="Li Y."/>
        </authorList>
    </citation>
    <scope>NUCLEOTIDE SEQUENCE</scope>
    <source>
        <strain evidence="2">DKSPLA3</strain>
    </source>
</reference>
<dbReference type="InterPro" id="IPR036188">
    <property type="entry name" value="FAD/NAD-bd_sf"/>
</dbReference>
<dbReference type="Gene3D" id="3.50.50.60">
    <property type="entry name" value="FAD/NAD(P)-binding domain"/>
    <property type="match status" value="1"/>
</dbReference>
<accession>A0A9X1T2P7</accession>
<feature type="domain" description="FAD-dependent urate hydroxylase HpyO/Asp monooxygenase CreE-like FAD/NAD(P)-binding" evidence="1">
    <location>
        <begin position="8"/>
        <end position="156"/>
    </location>
</feature>
<gene>
    <name evidence="2" type="ORF">LRX75_22450</name>
</gene>
<dbReference type="SUPFAM" id="SSF51905">
    <property type="entry name" value="FAD/NAD(P)-binding domain"/>
    <property type="match status" value="1"/>
</dbReference>
<dbReference type="PANTHER" id="PTHR40254">
    <property type="entry name" value="BLR0577 PROTEIN"/>
    <property type="match status" value="1"/>
</dbReference>
<dbReference type="Proteomes" id="UP001139089">
    <property type="component" value="Unassembled WGS sequence"/>
</dbReference>
<dbReference type="AlphaFoldDB" id="A0A9X1T2P7"/>
<dbReference type="Pfam" id="PF13454">
    <property type="entry name" value="NAD_binding_9"/>
    <property type="match status" value="1"/>
</dbReference>
<comment type="caution">
    <text evidence="2">The sequence shown here is derived from an EMBL/GenBank/DDBJ whole genome shotgun (WGS) entry which is preliminary data.</text>
</comment>
<evidence type="ECO:0000259" key="1">
    <source>
        <dbReference type="Pfam" id="PF13454"/>
    </source>
</evidence>
<dbReference type="EMBL" id="JAJOZR010000021">
    <property type="protein sequence ID" value="MCD7111792.1"/>
    <property type="molecule type" value="Genomic_DNA"/>
</dbReference>
<evidence type="ECO:0000313" key="3">
    <source>
        <dbReference type="Proteomes" id="UP001139089"/>
    </source>
</evidence>
<name>A0A9X1T2P7_9HYPH</name>
<keyword evidence="3" id="KW-1185">Reference proteome</keyword>
<protein>
    <submittedName>
        <fullName evidence="2">FAD/NAD(P)-binding protein</fullName>
    </submittedName>
</protein>
<organism evidence="2 3">
    <name type="scientific">Rhizobium quercicola</name>
    <dbReference type="NCBI Taxonomy" id="2901226"/>
    <lineage>
        <taxon>Bacteria</taxon>
        <taxon>Pseudomonadati</taxon>
        <taxon>Pseudomonadota</taxon>
        <taxon>Alphaproteobacteria</taxon>
        <taxon>Hyphomicrobiales</taxon>
        <taxon>Rhizobiaceae</taxon>
        <taxon>Rhizobium/Agrobacterium group</taxon>
        <taxon>Rhizobium</taxon>
    </lineage>
</organism>
<dbReference type="PANTHER" id="PTHR40254:SF1">
    <property type="entry name" value="BLR0577 PROTEIN"/>
    <property type="match status" value="1"/>
</dbReference>
<sequence>MLLDYDVAVVGSGFSAIAVSVHLLRSLPASATIAVVGDDPAFGRGTAYRTEFHLHRLNVPAGRMSLFPDEPDHFLDWLERQGRGISRDEFASRGDYGLYLRDTLASLLRDRHARARLDFIRAKATGCVRSQDDGLLFQLADGESLHARAVALCLGVGTADLPLREERIAETARRRLVRNPWRLKWLSKVKPDDTICILGSGLTMIDQVLTLRARGHRGVIHVLSRRGLVPHAHAHHHGTAVLPDLPGDPLTISGILKALRAQVRAGAEWRSVMDGLRPRTQALWQRLSPPERSRFLRHALAWWNIHRHRVAPPVFEQFEALRRDGSVTVHAGFLRDIGFDGNRPCLAYRPRGLRDVVSLPVDWVVNCTGMERAGIGHSPLLVEMADQGIIVPDRLGLGLRVDEMSRAIGAGGGARAGLFAVGALTAGQFWEITAVPDIRVQAQTVAGAIIADTALVKAQAARRKANVLPMSEVETSPIR</sequence>